<dbReference type="Proteomes" id="UP001500902">
    <property type="component" value="Unassembled WGS sequence"/>
</dbReference>
<keyword evidence="1" id="KW-0472">Membrane</keyword>
<comment type="caution">
    <text evidence="2">The sequence shown here is derived from an EMBL/GenBank/DDBJ whole genome shotgun (WGS) entry which is preliminary data.</text>
</comment>
<evidence type="ECO:0000313" key="3">
    <source>
        <dbReference type="Proteomes" id="UP001500902"/>
    </source>
</evidence>
<keyword evidence="1" id="KW-0812">Transmembrane</keyword>
<organism evidence="2 3">
    <name type="scientific">Nonomuraea antimicrobica</name>
    <dbReference type="NCBI Taxonomy" id="561173"/>
    <lineage>
        <taxon>Bacteria</taxon>
        <taxon>Bacillati</taxon>
        <taxon>Actinomycetota</taxon>
        <taxon>Actinomycetes</taxon>
        <taxon>Streptosporangiales</taxon>
        <taxon>Streptosporangiaceae</taxon>
        <taxon>Nonomuraea</taxon>
    </lineage>
</organism>
<dbReference type="RefSeq" id="WP_344873322.1">
    <property type="nucleotide sequence ID" value="NZ_BAAAZP010000013.1"/>
</dbReference>
<evidence type="ECO:0000313" key="2">
    <source>
        <dbReference type="EMBL" id="GAA3648791.1"/>
    </source>
</evidence>
<reference evidence="3" key="1">
    <citation type="journal article" date="2019" name="Int. J. Syst. Evol. Microbiol.">
        <title>The Global Catalogue of Microorganisms (GCM) 10K type strain sequencing project: providing services to taxonomists for standard genome sequencing and annotation.</title>
        <authorList>
            <consortium name="The Broad Institute Genomics Platform"/>
            <consortium name="The Broad Institute Genome Sequencing Center for Infectious Disease"/>
            <person name="Wu L."/>
            <person name="Ma J."/>
        </authorList>
    </citation>
    <scope>NUCLEOTIDE SEQUENCE [LARGE SCALE GENOMIC DNA]</scope>
    <source>
        <strain evidence="3">JCM 16904</strain>
    </source>
</reference>
<accession>A0ABP7B4B2</accession>
<evidence type="ECO:0000256" key="1">
    <source>
        <dbReference type="SAM" id="Phobius"/>
    </source>
</evidence>
<keyword evidence="1" id="KW-1133">Transmembrane helix</keyword>
<keyword evidence="3" id="KW-1185">Reference proteome</keyword>
<name>A0ABP7B4B2_9ACTN</name>
<gene>
    <name evidence="2" type="ORF">GCM10022224_009420</name>
</gene>
<protein>
    <submittedName>
        <fullName evidence="2">Uncharacterized protein</fullName>
    </submittedName>
</protein>
<proteinExistence type="predicted"/>
<feature type="transmembrane region" description="Helical" evidence="1">
    <location>
        <begin position="51"/>
        <end position="72"/>
    </location>
</feature>
<sequence length="303" mass="31887">MNEIQQIARVRDEDLAGQASGAGARTLLASITAEEPQFEAKVVRVSRTRRVLIGAAAAGGLAAAAVIGPAVLGGSGTATSYANSAIDIRLQGDYYVAVIKDPLAHFTEFTDGFTAVGLNVRLETVPSSPSQVGKITTVSAGPRLPVNHPNEDARINTGTSPAGCRLGQPGCAMTVMVRRDYTGDGSVGLGRTAQPGEKYQNLAPATREGEMLEGYRADEKTVGEVLTEVRKRGLKANFEVITPAPGNNGWRVDPGEQSAQVGDDWIVWEARSEQAGVVLLQVTKERLPQNPVYGGPKPADLNG</sequence>
<dbReference type="EMBL" id="BAAAZP010000013">
    <property type="protein sequence ID" value="GAA3648791.1"/>
    <property type="molecule type" value="Genomic_DNA"/>
</dbReference>